<evidence type="ECO:0008006" key="5">
    <source>
        <dbReference type="Google" id="ProtNLM"/>
    </source>
</evidence>
<keyword evidence="4" id="KW-1185">Reference proteome</keyword>
<accession>A0ABV8F2F0</accession>
<comment type="caution">
    <text evidence="3">The sequence shown here is derived from an EMBL/GenBank/DDBJ whole genome shotgun (WGS) entry which is preliminary data.</text>
</comment>
<name>A0ABV8F2F0_9ACTN</name>
<evidence type="ECO:0000313" key="4">
    <source>
        <dbReference type="Proteomes" id="UP001595698"/>
    </source>
</evidence>
<keyword evidence="2" id="KW-0472">Membrane</keyword>
<keyword evidence="2" id="KW-0812">Transmembrane</keyword>
<keyword evidence="2" id="KW-1133">Transmembrane helix</keyword>
<evidence type="ECO:0000256" key="1">
    <source>
        <dbReference type="SAM" id="MobiDB-lite"/>
    </source>
</evidence>
<evidence type="ECO:0000313" key="3">
    <source>
        <dbReference type="EMBL" id="MFC3981693.1"/>
    </source>
</evidence>
<organism evidence="3 4">
    <name type="scientific">Streptosporangium jomthongense</name>
    <dbReference type="NCBI Taxonomy" id="1193683"/>
    <lineage>
        <taxon>Bacteria</taxon>
        <taxon>Bacillati</taxon>
        <taxon>Actinomycetota</taxon>
        <taxon>Actinomycetes</taxon>
        <taxon>Streptosporangiales</taxon>
        <taxon>Streptosporangiaceae</taxon>
        <taxon>Streptosporangium</taxon>
    </lineage>
</organism>
<feature type="transmembrane region" description="Helical" evidence="2">
    <location>
        <begin position="60"/>
        <end position="82"/>
    </location>
</feature>
<evidence type="ECO:0000256" key="2">
    <source>
        <dbReference type="SAM" id="Phobius"/>
    </source>
</evidence>
<reference evidence="4" key="1">
    <citation type="journal article" date="2019" name="Int. J. Syst. Evol. Microbiol.">
        <title>The Global Catalogue of Microorganisms (GCM) 10K type strain sequencing project: providing services to taxonomists for standard genome sequencing and annotation.</title>
        <authorList>
            <consortium name="The Broad Institute Genomics Platform"/>
            <consortium name="The Broad Institute Genome Sequencing Center for Infectious Disease"/>
            <person name="Wu L."/>
            <person name="Ma J."/>
        </authorList>
    </citation>
    <scope>NUCLEOTIDE SEQUENCE [LARGE SCALE GENOMIC DNA]</scope>
    <source>
        <strain evidence="4">TBRC 7912</strain>
    </source>
</reference>
<feature type="region of interest" description="Disordered" evidence="1">
    <location>
        <begin position="228"/>
        <end position="261"/>
    </location>
</feature>
<dbReference type="RefSeq" id="WP_386190192.1">
    <property type="nucleotide sequence ID" value="NZ_JBHSBC010000014.1"/>
</dbReference>
<dbReference type="Proteomes" id="UP001595698">
    <property type="component" value="Unassembled WGS sequence"/>
</dbReference>
<proteinExistence type="predicted"/>
<feature type="region of interest" description="Disordered" evidence="1">
    <location>
        <begin position="1"/>
        <end position="53"/>
    </location>
</feature>
<protein>
    <recommendedName>
        <fullName evidence="5">Septum formation-related domain-containing protein</fullName>
    </recommendedName>
</protein>
<dbReference type="EMBL" id="JBHSBC010000014">
    <property type="protein sequence ID" value="MFC3981693.1"/>
    <property type="molecule type" value="Genomic_DNA"/>
</dbReference>
<sequence>MSSGEARNDHPWARPDSREEERQTARPPWEAGRPGWAARAGEQAGPPKRAVRTGRRTRRVLAWVLTGTLALAALLAGLAVLVPRLLSRPGPGVLASSGPASAERSQEPGAVTYIDDVRLGTCVNEVSDSTTSDKNSGILPLVSCSAPHDGEVLARFLLPPGIWPGEAKVRETAARGCRGRLEPLFENSPAGDRLATLAFVPLREEWPEDRLVVCVAVHQGVAPLVGPVVPGGSGPHDADPPRTQTAPAPVVAGAGSGWVSR</sequence>
<gene>
    <name evidence="3" type="ORF">ACFOYY_16245</name>
</gene>
<feature type="compositionally biased region" description="Basic and acidic residues" evidence="1">
    <location>
        <begin position="1"/>
        <end position="24"/>
    </location>
</feature>